<organism evidence="1 2">
    <name type="scientific">Xylanimonas ulmi</name>
    <dbReference type="NCBI Taxonomy" id="228973"/>
    <lineage>
        <taxon>Bacteria</taxon>
        <taxon>Bacillati</taxon>
        <taxon>Actinomycetota</taxon>
        <taxon>Actinomycetes</taxon>
        <taxon>Micrococcales</taxon>
        <taxon>Promicromonosporaceae</taxon>
        <taxon>Xylanimonas</taxon>
    </lineage>
</organism>
<dbReference type="EMBL" id="SGWX01000001">
    <property type="protein sequence ID" value="RZS62261.1"/>
    <property type="molecule type" value="Genomic_DNA"/>
</dbReference>
<gene>
    <name evidence="1" type="ORF">EV386_2587</name>
</gene>
<dbReference type="AlphaFoldDB" id="A0A4Q7M4G4"/>
<dbReference type="RefSeq" id="WP_165399932.1">
    <property type="nucleotide sequence ID" value="NZ_SGWX01000001.1"/>
</dbReference>
<reference evidence="1 2" key="1">
    <citation type="submission" date="2019-02" db="EMBL/GenBank/DDBJ databases">
        <title>Sequencing the genomes of 1000 actinobacteria strains.</title>
        <authorList>
            <person name="Klenk H.-P."/>
        </authorList>
    </citation>
    <scope>NUCLEOTIDE SEQUENCE [LARGE SCALE GENOMIC DNA]</scope>
    <source>
        <strain evidence="1 2">DSM 16932</strain>
    </source>
</reference>
<protein>
    <submittedName>
        <fullName evidence="1">Uncharacterized protein</fullName>
    </submittedName>
</protein>
<dbReference type="Proteomes" id="UP000293852">
    <property type="component" value="Unassembled WGS sequence"/>
</dbReference>
<name>A0A4Q7M4G4_9MICO</name>
<sequence length="273" mass="29759">MTTDDAHARWRAAEIARREAWRLASDRTLERLRRERDAKQAAARARYTDDLAAAFADHLTGDAGADAHTLAHLAVERLFLPADESGAPCDCSCHPRLPEGLHDFGFACRCRGASATTPARTLGGARATWPTLPVDEAARARAADEAQDLAAWLATQPDVVVTEHGGAAPEQWTGAIAGRRFYFRERWEHWTLDLDVHPVPSLAFRGVDPDGVGIYEDDTIDEGTEIAGGSAGCPGYGQTPRERAEFIVGLLRRHITGEDAEDTINQPTPEESQ</sequence>
<accession>A0A4Q7M4G4</accession>
<proteinExistence type="predicted"/>
<comment type="caution">
    <text evidence="1">The sequence shown here is derived from an EMBL/GenBank/DDBJ whole genome shotgun (WGS) entry which is preliminary data.</text>
</comment>
<evidence type="ECO:0000313" key="1">
    <source>
        <dbReference type="EMBL" id="RZS62261.1"/>
    </source>
</evidence>
<evidence type="ECO:0000313" key="2">
    <source>
        <dbReference type="Proteomes" id="UP000293852"/>
    </source>
</evidence>
<keyword evidence="2" id="KW-1185">Reference proteome</keyword>